<dbReference type="InterPro" id="IPR039742">
    <property type="entry name" value="Shq1"/>
</dbReference>
<dbReference type="InterPro" id="IPR007052">
    <property type="entry name" value="CS_dom"/>
</dbReference>
<dbReference type="AlphaFoldDB" id="W6UGD7"/>
<dbReference type="SUPFAM" id="SSF49764">
    <property type="entry name" value="HSP20-like chaperones"/>
    <property type="match status" value="1"/>
</dbReference>
<dbReference type="Pfam" id="PF04925">
    <property type="entry name" value="SHQ1"/>
    <property type="match status" value="1"/>
</dbReference>
<sequence>MLTPLFSLTQTPDELILKLHIPLADLSNSEFLIEDGIVYFCAPPYYLRLELPGSVVEDDDHIQFRLESGDMFITMTKSTPGEHFEDLDLLSRFVINPASKYTASKAGIQVLDSTTVPPEGKTDYDWFLELPEEINSSNNTAEDHMNVEIVKYPYGFAASKSGLFVDKPETCLPIDLPNPDFCPPLKRHQLQLQSVRDHFQAEHYVADYYETEVSANALRQSIPWVENKHGGPEFSDEYRYRLTVLSTHTLPLLPPSPSDIDSTEEVKVEDTRTFVYLGLVDLLLAYTYDYRVREGDENCESGWVIAKIAATLSWLEANTKYSLFPNLPTLLRSFYERALTYPLIRNWKLCRKIQADVASLLQHENAKAWILYILLEIRRILIDYPGYYIFVDLFLDDYIVWLQKSASAYILKHLGEAIASVKMKKADVNLPLRKIEQIAAEALEEEEALVENLGGISLNSQQSYLSPLFFPQSDLPIKINSSKSSTLFCIDERKPAILQRQALHPTTPSFESVVHNSVRRYEIVYAKRSTKKVLSSFQVLTSKFAQPRAKTVLSAMELGMILPVGGYECQLISLLNESEAPDISEAGHLPQKPRTPVRNTLKKRRSNPIQLQKPDENSFKLPPPPSSHIWKHNSEGLQISEVFLSGYLAAKLHPYQLEGIKFLYECVLGYRSIENQQDEMGLGKTVQVIGLLSILLKQGPYGGQPVIRRCLIVTPGSLVANWQKEFSKWVEHGNISTYCVSQDNPLKAYFSQMKPPPVIILSYEMLLQRIDRIAEMTSLDLVVCDEGHRLKNLEIKTTTALKRLPARRRIILTGTPIQNDLNEFWSLAEFVAPGCLASSREEYRTCIVNPLCKSLHSTELFKAIASTDAQVPAEMVMESAEIVEAVQRLKTALRTFMLRRTSGMIARRLPGKVEQIVFCEASLLQRELGAVLLNWIRNQLDCNAEDETNFIDMVEEDSFELPSFESGVDVLACIMAFRKLYNHPSLLLQALNQHSKKRYELSPAKKVILPFIGLVGMNEGRVQAEMLIGSGRVERPTSKDLAKVLGTHTRTCIRHLVSRDAEECLIRQFIVRSNEFLGCRSVFFLNYSHLPCHLYITLIWCVYACEP</sequence>
<dbReference type="Pfam" id="PF21413">
    <property type="entry name" value="SHQ1-like_CS"/>
    <property type="match status" value="1"/>
</dbReference>
<dbReference type="SMART" id="SM00487">
    <property type="entry name" value="DEXDc"/>
    <property type="match status" value="1"/>
</dbReference>
<dbReference type="CTD" id="36343671"/>
<protein>
    <recommendedName>
        <fullName evidence="2">Protein SHQ1 homolog</fullName>
    </recommendedName>
</protein>
<dbReference type="PROSITE" id="PS51192">
    <property type="entry name" value="HELICASE_ATP_BIND_1"/>
    <property type="match status" value="1"/>
</dbReference>
<dbReference type="STRING" id="6210.W6UGD7"/>
<dbReference type="EMBL" id="APAU02000091">
    <property type="protein sequence ID" value="EUB57207.1"/>
    <property type="molecule type" value="Genomic_DNA"/>
</dbReference>
<accession>W6UGD7</accession>
<dbReference type="GO" id="GO:0005737">
    <property type="term" value="C:cytoplasm"/>
    <property type="evidence" value="ECO:0007669"/>
    <property type="project" value="TreeGrafter"/>
</dbReference>
<evidence type="ECO:0000256" key="1">
    <source>
        <dbReference type="ARBA" id="ARBA00005607"/>
    </source>
</evidence>
<dbReference type="GO" id="GO:0051082">
    <property type="term" value="F:unfolded protein binding"/>
    <property type="evidence" value="ECO:0007669"/>
    <property type="project" value="TreeGrafter"/>
</dbReference>
<reference evidence="6 7" key="1">
    <citation type="journal article" date="2013" name="Nat. Genet.">
        <title>The genome of the hydatid tapeworm Echinococcus granulosus.</title>
        <authorList>
            <person name="Zheng H."/>
            <person name="Zhang W."/>
            <person name="Zhang L."/>
            <person name="Zhang Z."/>
            <person name="Li J."/>
            <person name="Lu G."/>
            <person name="Zhu Y."/>
            <person name="Wang Y."/>
            <person name="Huang Y."/>
            <person name="Liu J."/>
            <person name="Kang H."/>
            <person name="Chen J."/>
            <person name="Wang L."/>
            <person name="Chen A."/>
            <person name="Yu S."/>
            <person name="Gao Z."/>
            <person name="Jin L."/>
            <person name="Gu W."/>
            <person name="Wang Z."/>
            <person name="Zhao L."/>
            <person name="Shi B."/>
            <person name="Wen H."/>
            <person name="Lin R."/>
            <person name="Jones M.K."/>
            <person name="Brejova B."/>
            <person name="Vinar T."/>
            <person name="Zhao G."/>
            <person name="McManus D.P."/>
            <person name="Chen Z."/>
            <person name="Zhou Y."/>
            <person name="Wang S."/>
        </authorList>
    </citation>
    <scope>NUCLEOTIDE SEQUENCE [LARGE SCALE GENOMIC DNA]</scope>
</reference>
<keyword evidence="7" id="KW-1185">Reference proteome</keyword>
<evidence type="ECO:0000256" key="2">
    <source>
        <dbReference type="ARBA" id="ARBA00013750"/>
    </source>
</evidence>
<dbReference type="Gene3D" id="2.60.40.790">
    <property type="match status" value="1"/>
</dbReference>
<dbReference type="Proteomes" id="UP000019149">
    <property type="component" value="Unassembled WGS sequence"/>
</dbReference>
<evidence type="ECO:0000313" key="7">
    <source>
        <dbReference type="Proteomes" id="UP000019149"/>
    </source>
</evidence>
<dbReference type="GO" id="GO:0000493">
    <property type="term" value="P:box H/ACA snoRNP assembly"/>
    <property type="evidence" value="ECO:0007669"/>
    <property type="project" value="InterPro"/>
</dbReference>
<proteinExistence type="inferred from homology"/>
<dbReference type="PANTHER" id="PTHR12967:SF0">
    <property type="entry name" value="PROTEIN SHQ1 HOMOLOG"/>
    <property type="match status" value="1"/>
</dbReference>
<dbReference type="RefSeq" id="XP_024348403.1">
    <property type="nucleotide sequence ID" value="XM_024497205.1"/>
</dbReference>
<evidence type="ECO:0000259" key="4">
    <source>
        <dbReference type="PROSITE" id="PS51192"/>
    </source>
</evidence>
<feature type="domain" description="CS" evidence="5">
    <location>
        <begin position="1"/>
        <end position="88"/>
    </location>
</feature>
<dbReference type="GO" id="GO:0005654">
    <property type="term" value="C:nucleoplasm"/>
    <property type="evidence" value="ECO:0007669"/>
    <property type="project" value="TreeGrafter"/>
</dbReference>
<feature type="region of interest" description="Disordered" evidence="3">
    <location>
        <begin position="583"/>
        <end position="623"/>
    </location>
</feature>
<comment type="similarity">
    <text evidence="1">Belongs to the SHQ1 family.</text>
</comment>
<dbReference type="InterPro" id="IPR008978">
    <property type="entry name" value="HSP20-like_chaperone"/>
</dbReference>
<organism evidence="6 7">
    <name type="scientific">Echinococcus granulosus</name>
    <name type="common">Hydatid tapeworm</name>
    <dbReference type="NCBI Taxonomy" id="6210"/>
    <lineage>
        <taxon>Eukaryota</taxon>
        <taxon>Metazoa</taxon>
        <taxon>Spiralia</taxon>
        <taxon>Lophotrochozoa</taxon>
        <taxon>Platyhelminthes</taxon>
        <taxon>Cestoda</taxon>
        <taxon>Eucestoda</taxon>
        <taxon>Cyclophyllidea</taxon>
        <taxon>Taeniidae</taxon>
        <taxon>Echinococcus</taxon>
        <taxon>Echinococcus granulosus group</taxon>
    </lineage>
</organism>
<dbReference type="CDD" id="cd06463">
    <property type="entry name" value="p23_like"/>
    <property type="match status" value="1"/>
</dbReference>
<evidence type="ECO:0000259" key="5">
    <source>
        <dbReference type="PROSITE" id="PS51203"/>
    </source>
</evidence>
<dbReference type="OrthoDB" id="73639at2759"/>
<dbReference type="KEGG" id="egl:EGR_07956"/>
<dbReference type="InterPro" id="IPR007009">
    <property type="entry name" value="Shq1_C"/>
</dbReference>
<dbReference type="PROSITE" id="PS51203">
    <property type="entry name" value="CS"/>
    <property type="match status" value="1"/>
</dbReference>
<dbReference type="Gene3D" id="3.40.50.10810">
    <property type="entry name" value="Tandem AAA-ATPase domain"/>
    <property type="match status" value="1"/>
</dbReference>
<feature type="domain" description="Helicase ATP-binding" evidence="4">
    <location>
        <begin position="677"/>
        <end position="834"/>
    </location>
</feature>
<dbReference type="SUPFAM" id="SSF52540">
    <property type="entry name" value="P-loop containing nucleoside triphosphate hydrolases"/>
    <property type="match status" value="1"/>
</dbReference>
<name>W6UGD7_ECHGR</name>
<dbReference type="InterPro" id="IPR038718">
    <property type="entry name" value="SNF2-like_sf"/>
</dbReference>
<dbReference type="InterPro" id="IPR014001">
    <property type="entry name" value="Helicase_ATP-bd"/>
</dbReference>
<dbReference type="GO" id="GO:0005524">
    <property type="term" value="F:ATP binding"/>
    <property type="evidence" value="ECO:0007669"/>
    <property type="project" value="InterPro"/>
</dbReference>
<dbReference type="GeneID" id="36343671"/>
<dbReference type="Pfam" id="PF00176">
    <property type="entry name" value="SNF2-rel_dom"/>
    <property type="match status" value="1"/>
</dbReference>
<dbReference type="InterPro" id="IPR027417">
    <property type="entry name" value="P-loop_NTPase"/>
</dbReference>
<dbReference type="InterPro" id="IPR048696">
    <property type="entry name" value="SHQ1-like_CS"/>
</dbReference>
<dbReference type="InterPro" id="IPR000330">
    <property type="entry name" value="SNF2_N"/>
</dbReference>
<evidence type="ECO:0000256" key="3">
    <source>
        <dbReference type="SAM" id="MobiDB-lite"/>
    </source>
</evidence>
<comment type="caution">
    <text evidence="6">The sequence shown here is derived from an EMBL/GenBank/DDBJ whole genome shotgun (WGS) entry which is preliminary data.</text>
</comment>
<gene>
    <name evidence="6" type="ORF">EGR_07956</name>
</gene>
<dbReference type="PANTHER" id="PTHR12967">
    <property type="entry name" value="PROTEIN SHQ1 HOMOLOG"/>
    <property type="match status" value="1"/>
</dbReference>
<evidence type="ECO:0000313" key="6">
    <source>
        <dbReference type="EMBL" id="EUB57207.1"/>
    </source>
</evidence>